<sequence length="295" mass="33148">MEGRGVTNYEAGTPSYGFTTATTEFDDELISRGVVTFEQAMIAKGASPSEARRLTELKAMDKGDFRFGLNEDCVHESSNIRQLGDGHDIESHVSGEIDDDDDDDDEFIRKYRKNRINELKTGTNQEYGDVLPISRPDWNREVNEASKDGLWVIVNLTLCSTSHSVTHDEICYEVEDLIKKLANKFLNVKFVSIPSTSAIENWPVENLPSIFCYRYGKMQHQLIGIETLGGAGVNLGRLEWRLALLGVLETDLEDDPRPSRTENMVFNSAGGQFRGGMSRLATSRQYDIDDFDDVD</sequence>
<gene>
    <name evidence="2" type="ORF">ACHAXA_000135</name>
</gene>
<evidence type="ECO:0008006" key="4">
    <source>
        <dbReference type="Google" id="ProtNLM"/>
    </source>
</evidence>
<dbReference type="PANTHER" id="PTHR45809:SF3">
    <property type="entry name" value="VIRAL IAP-ASSOCIATED FACTOR HOMOLOG"/>
    <property type="match status" value="1"/>
</dbReference>
<protein>
    <recommendedName>
        <fullName evidence="4">Phosducin thioredoxin-like domain-containing protein</fullName>
    </recommendedName>
</protein>
<dbReference type="Gene3D" id="3.40.30.10">
    <property type="entry name" value="Glutaredoxin"/>
    <property type="match status" value="1"/>
</dbReference>
<dbReference type="InterPro" id="IPR036249">
    <property type="entry name" value="Thioredoxin-like_sf"/>
</dbReference>
<dbReference type="Proteomes" id="UP001530377">
    <property type="component" value="Unassembled WGS sequence"/>
</dbReference>
<dbReference type="EMBL" id="JALLPB020000075">
    <property type="protein sequence ID" value="KAL3822067.1"/>
    <property type="molecule type" value="Genomic_DNA"/>
</dbReference>
<evidence type="ECO:0000313" key="3">
    <source>
        <dbReference type="Proteomes" id="UP001530377"/>
    </source>
</evidence>
<proteinExistence type="inferred from homology"/>
<comment type="similarity">
    <text evidence="1">Belongs to the phosducin family.</text>
</comment>
<keyword evidence="3" id="KW-1185">Reference proteome</keyword>
<reference evidence="2 3" key="1">
    <citation type="submission" date="2024-10" db="EMBL/GenBank/DDBJ databases">
        <title>Updated reference genomes for cyclostephanoid diatoms.</title>
        <authorList>
            <person name="Roberts W.R."/>
            <person name="Alverson A.J."/>
        </authorList>
    </citation>
    <scope>NUCLEOTIDE SEQUENCE [LARGE SCALE GENOMIC DNA]</scope>
    <source>
        <strain evidence="2 3">AJA228-03</strain>
    </source>
</reference>
<name>A0ABD3SCL4_9STRA</name>
<evidence type="ECO:0000256" key="1">
    <source>
        <dbReference type="ARBA" id="ARBA00009686"/>
    </source>
</evidence>
<organism evidence="2 3">
    <name type="scientific">Cyclostephanos tholiformis</name>
    <dbReference type="NCBI Taxonomy" id="382380"/>
    <lineage>
        <taxon>Eukaryota</taxon>
        <taxon>Sar</taxon>
        <taxon>Stramenopiles</taxon>
        <taxon>Ochrophyta</taxon>
        <taxon>Bacillariophyta</taxon>
        <taxon>Coscinodiscophyceae</taxon>
        <taxon>Thalassiosirophycidae</taxon>
        <taxon>Stephanodiscales</taxon>
        <taxon>Stephanodiscaceae</taxon>
        <taxon>Cyclostephanos</taxon>
    </lineage>
</organism>
<dbReference type="PANTHER" id="PTHR45809">
    <property type="entry name" value="VIRAL IAP-ASSOCIATED FACTOR HOMOLOG"/>
    <property type="match status" value="1"/>
</dbReference>
<evidence type="ECO:0000313" key="2">
    <source>
        <dbReference type="EMBL" id="KAL3822067.1"/>
    </source>
</evidence>
<dbReference type="InterPro" id="IPR051498">
    <property type="entry name" value="Phosducin-like_chap/apop_reg"/>
</dbReference>
<comment type="caution">
    <text evidence="2">The sequence shown here is derived from an EMBL/GenBank/DDBJ whole genome shotgun (WGS) entry which is preliminary data.</text>
</comment>
<accession>A0ABD3SCL4</accession>
<dbReference type="SUPFAM" id="SSF52833">
    <property type="entry name" value="Thioredoxin-like"/>
    <property type="match status" value="1"/>
</dbReference>
<dbReference type="AlphaFoldDB" id="A0ABD3SCL4"/>